<feature type="domain" description="Nudix hydrolase" evidence="1">
    <location>
        <begin position="58"/>
        <end position="173"/>
    </location>
</feature>
<proteinExistence type="predicted"/>
<evidence type="ECO:0000259" key="1">
    <source>
        <dbReference type="Pfam" id="PF00293"/>
    </source>
</evidence>
<name>A0A239H833_9RHOB</name>
<accession>A0A239H833</accession>
<dbReference type="EMBL" id="FZON01000031">
    <property type="protein sequence ID" value="SNS77198.1"/>
    <property type="molecule type" value="Genomic_DNA"/>
</dbReference>
<dbReference type="CDD" id="cd03674">
    <property type="entry name" value="NUDIX_Hydrolase"/>
    <property type="match status" value="1"/>
</dbReference>
<dbReference type="AlphaFoldDB" id="A0A239H833"/>
<organism evidence="2 3">
    <name type="scientific">Antarctobacter heliothermus</name>
    <dbReference type="NCBI Taxonomy" id="74033"/>
    <lineage>
        <taxon>Bacteria</taxon>
        <taxon>Pseudomonadati</taxon>
        <taxon>Pseudomonadota</taxon>
        <taxon>Alphaproteobacteria</taxon>
        <taxon>Rhodobacterales</taxon>
        <taxon>Roseobacteraceae</taxon>
        <taxon>Antarctobacter</taxon>
    </lineage>
</organism>
<dbReference type="SUPFAM" id="SSF55811">
    <property type="entry name" value="Nudix"/>
    <property type="match status" value="1"/>
</dbReference>
<dbReference type="InterPro" id="IPR015797">
    <property type="entry name" value="NUDIX_hydrolase-like_dom_sf"/>
</dbReference>
<evidence type="ECO:0000313" key="2">
    <source>
        <dbReference type="EMBL" id="SNS77198.1"/>
    </source>
</evidence>
<dbReference type="Gene3D" id="3.90.79.10">
    <property type="entry name" value="Nucleoside Triphosphate Pyrophosphohydrolase"/>
    <property type="match status" value="1"/>
</dbReference>
<dbReference type="Proteomes" id="UP000198440">
    <property type="component" value="Unassembled WGS sequence"/>
</dbReference>
<protein>
    <recommendedName>
        <fullName evidence="1">Nudix hydrolase domain-containing protein</fullName>
    </recommendedName>
</protein>
<dbReference type="Pfam" id="PF00293">
    <property type="entry name" value="NUDIX"/>
    <property type="match status" value="1"/>
</dbReference>
<gene>
    <name evidence="2" type="ORF">SAMN04488078_103141</name>
</gene>
<reference evidence="2 3" key="1">
    <citation type="submission" date="2017-06" db="EMBL/GenBank/DDBJ databases">
        <authorList>
            <person name="Kim H.J."/>
            <person name="Triplett B.A."/>
        </authorList>
    </citation>
    <scope>NUCLEOTIDE SEQUENCE [LARGE SCALE GENOMIC DNA]</scope>
    <source>
        <strain evidence="2 3">DSM 11445</strain>
    </source>
</reference>
<dbReference type="InterPro" id="IPR000086">
    <property type="entry name" value="NUDIX_hydrolase_dom"/>
</dbReference>
<evidence type="ECO:0000313" key="3">
    <source>
        <dbReference type="Proteomes" id="UP000198440"/>
    </source>
</evidence>
<sequence length="198" mass="21646">MRAFWHGYVWMRIDGIGEFAARDARDAAEWARVAAFCARHGQAAFSRDPHFGGHVTGSAFVLSPDGASVLLTHHAKLDRWLQLGGHCDGIADVAFVALKEAYEESGLSRIRLLSDAVFDVDIHEIPARGVEPAHLHYDLRYLMQAEAGEIAASAESHVLAWVPLSDLSRYTQAESVLRMARRLAGQGLSEGKNASVTP</sequence>
<dbReference type="GO" id="GO:0003824">
    <property type="term" value="F:catalytic activity"/>
    <property type="evidence" value="ECO:0007669"/>
    <property type="project" value="UniProtKB-ARBA"/>
</dbReference>